<dbReference type="VEuPathDB" id="AmoebaDB:ACA1_046730"/>
<dbReference type="InterPro" id="IPR001870">
    <property type="entry name" value="B30.2/SPRY"/>
</dbReference>
<reference evidence="4 5" key="1">
    <citation type="journal article" date="2013" name="Genome Biol.">
        <title>Genome of Acanthamoeba castellanii highlights extensive lateral gene transfer and early evolution of tyrosine kinase signaling.</title>
        <authorList>
            <person name="Clarke M."/>
            <person name="Lohan A.J."/>
            <person name="Liu B."/>
            <person name="Lagkouvardos I."/>
            <person name="Roy S."/>
            <person name="Zafar N."/>
            <person name="Bertelli C."/>
            <person name="Schilde C."/>
            <person name="Kianianmomeni A."/>
            <person name="Burglin T.R."/>
            <person name="Frech C."/>
            <person name="Turcotte B."/>
            <person name="Kopec K.O."/>
            <person name="Synnott J.M."/>
            <person name="Choo C."/>
            <person name="Paponov I."/>
            <person name="Finkler A."/>
            <person name="Soon Heng Tan C."/>
            <person name="Hutchins A.P."/>
            <person name="Weinmeier T."/>
            <person name="Rattei T."/>
            <person name="Chu J.S."/>
            <person name="Gimenez G."/>
            <person name="Irimia M."/>
            <person name="Rigden D.J."/>
            <person name="Fitzpatrick D.A."/>
            <person name="Lorenzo-Morales J."/>
            <person name="Bateman A."/>
            <person name="Chiu C.H."/>
            <person name="Tang P."/>
            <person name="Hegemann P."/>
            <person name="Fromm H."/>
            <person name="Raoult D."/>
            <person name="Greub G."/>
            <person name="Miranda-Saavedra D."/>
            <person name="Chen N."/>
            <person name="Nash P."/>
            <person name="Ginger M.L."/>
            <person name="Horn M."/>
            <person name="Schaap P."/>
            <person name="Caler L."/>
            <person name="Loftus B."/>
        </authorList>
    </citation>
    <scope>NUCLEOTIDE SEQUENCE [LARGE SCALE GENOMIC DNA]</scope>
    <source>
        <strain evidence="4 5">Neff</strain>
    </source>
</reference>
<dbReference type="InterPro" id="IPR013320">
    <property type="entry name" value="ConA-like_dom_sf"/>
</dbReference>
<feature type="domain" description="B30.2/SPRY" evidence="3">
    <location>
        <begin position="429"/>
        <end position="618"/>
    </location>
</feature>
<dbReference type="InterPro" id="IPR043136">
    <property type="entry name" value="B30.2/SPRY_sf"/>
</dbReference>
<protein>
    <submittedName>
        <fullName evidence="4">SPRY domain containing protein</fullName>
    </submittedName>
</protein>
<gene>
    <name evidence="4" type="ORF">ACA1_046730</name>
</gene>
<dbReference type="SUPFAM" id="SSF49899">
    <property type="entry name" value="Concanavalin A-like lectins/glucanases"/>
    <property type="match status" value="1"/>
</dbReference>
<dbReference type="PROSITE" id="PS50097">
    <property type="entry name" value="BTB"/>
    <property type="match status" value="1"/>
</dbReference>
<dbReference type="CDD" id="cd18186">
    <property type="entry name" value="BTB_POZ_ZBTB_KLHL-like"/>
    <property type="match status" value="1"/>
</dbReference>
<dbReference type="InterPro" id="IPR003877">
    <property type="entry name" value="SPRY_dom"/>
</dbReference>
<dbReference type="Pfam" id="PF00651">
    <property type="entry name" value="BTB"/>
    <property type="match status" value="1"/>
</dbReference>
<dbReference type="SMART" id="SM00875">
    <property type="entry name" value="BACK"/>
    <property type="match status" value="1"/>
</dbReference>
<accession>L8HB40</accession>
<evidence type="ECO:0000259" key="2">
    <source>
        <dbReference type="PROSITE" id="PS50097"/>
    </source>
</evidence>
<feature type="domain" description="BTB" evidence="2">
    <location>
        <begin position="101"/>
        <end position="168"/>
    </location>
</feature>
<dbReference type="PROSITE" id="PS50188">
    <property type="entry name" value="B302_SPRY"/>
    <property type="match status" value="1"/>
</dbReference>
<evidence type="ECO:0000259" key="3">
    <source>
        <dbReference type="PROSITE" id="PS50188"/>
    </source>
</evidence>
<dbReference type="KEGG" id="acan:ACA1_046730"/>
<feature type="compositionally biased region" description="Basic residues" evidence="1">
    <location>
        <begin position="206"/>
        <end position="216"/>
    </location>
</feature>
<dbReference type="CDD" id="cd11709">
    <property type="entry name" value="SPRY"/>
    <property type="match status" value="1"/>
</dbReference>
<dbReference type="Gene3D" id="2.60.120.920">
    <property type="match status" value="1"/>
</dbReference>
<dbReference type="Gene3D" id="1.25.40.420">
    <property type="match status" value="1"/>
</dbReference>
<dbReference type="InterPro" id="IPR051481">
    <property type="entry name" value="BTB-POZ/Galectin-3-binding"/>
</dbReference>
<feature type="compositionally biased region" description="Basic and acidic residues" evidence="1">
    <location>
        <begin position="217"/>
        <end position="231"/>
    </location>
</feature>
<dbReference type="AlphaFoldDB" id="L8HB40"/>
<organism evidence="4 5">
    <name type="scientific">Acanthamoeba castellanii (strain ATCC 30010 / Neff)</name>
    <dbReference type="NCBI Taxonomy" id="1257118"/>
    <lineage>
        <taxon>Eukaryota</taxon>
        <taxon>Amoebozoa</taxon>
        <taxon>Discosea</taxon>
        <taxon>Longamoebia</taxon>
        <taxon>Centramoebida</taxon>
        <taxon>Acanthamoebidae</taxon>
        <taxon>Acanthamoeba</taxon>
    </lineage>
</organism>
<dbReference type="InterPro" id="IPR011705">
    <property type="entry name" value="BACK"/>
</dbReference>
<dbReference type="PANTHER" id="PTHR24410:SF23">
    <property type="entry name" value="BTB DOMAIN-CONTAINING PROTEIN-RELATED"/>
    <property type="match status" value="1"/>
</dbReference>
<dbReference type="SUPFAM" id="SSF54695">
    <property type="entry name" value="POZ domain"/>
    <property type="match status" value="1"/>
</dbReference>
<evidence type="ECO:0000313" key="4">
    <source>
        <dbReference type="EMBL" id="ELR21953.1"/>
    </source>
</evidence>
<dbReference type="RefSeq" id="XP_004347785.1">
    <property type="nucleotide sequence ID" value="XM_004347735.1"/>
</dbReference>
<dbReference type="Proteomes" id="UP000011083">
    <property type="component" value="Unassembled WGS sequence"/>
</dbReference>
<dbReference type="SMART" id="SM00225">
    <property type="entry name" value="BTB"/>
    <property type="match status" value="1"/>
</dbReference>
<dbReference type="Pfam" id="PF07707">
    <property type="entry name" value="BACK"/>
    <property type="match status" value="1"/>
</dbReference>
<dbReference type="PANTHER" id="PTHR24410">
    <property type="entry name" value="HL07962P-RELATED"/>
    <property type="match status" value="1"/>
</dbReference>
<keyword evidence="5" id="KW-1185">Reference proteome</keyword>
<dbReference type="Gene3D" id="3.30.710.10">
    <property type="entry name" value="Potassium Channel Kv1.1, Chain A"/>
    <property type="match status" value="1"/>
</dbReference>
<evidence type="ECO:0000256" key="1">
    <source>
        <dbReference type="SAM" id="MobiDB-lite"/>
    </source>
</evidence>
<sequence>MNATGLTDQHQERITAFKVAHYYLLTNNWSMRRATDQYYDDGCRPKNAADLNELLKQRHTLDGHPTPTKKAQEQAVIFKPAPFGSHMQVAISQLFATKELSDVVLVLPGSRIPAHKIVLASGSPVLAAALNSQGEAGAKELALEDEADEAAFHTILAYLYTGKASVASDRVHNLLIAAHRYGVDALKEKCGVYLFQRHLESARRRKKMAAAAKKGKEKSEEEEKEEDHVDNVDGDSDDMQVDDADEEGQEGEEAQGVGHLLRLAQTYKCHELEKLCAEDLARNFSTLCESGKLNTLPLSTFIELIKSEKVAAAEEEIFDAVVAYVKFQRDTQGLDEAALLEQLLLFVRFPFIQSQRLVEDVEGNPLIAGLKLTGELLFEAYRYNFYSQLYNQNILSPKSQQPASLSHADGEESFYLDCATKSSTAKGPKFAFTSPLPHYELRCSPRSGAVKWNSTKKSRDIAISNSMLTASHNGSSSVWMSVVADVPFSDHLTSIYVHIDRNASNWIFIGVAEEQWMDYAASSGNYLGVGAGTWSHGSAGGYGKVHNGVAGAYGVSFATGDTVGVHLNPETGVLSFSCNGRNYGPAYLSLPVSKRLFLAVSLYHHSDQVTLARGRPKKFKAALNSIHPAAALPTDEEEDPNLFGLFG</sequence>
<feature type="region of interest" description="Disordered" evidence="1">
    <location>
        <begin position="206"/>
        <end position="255"/>
    </location>
</feature>
<dbReference type="EMBL" id="KB007894">
    <property type="protein sequence ID" value="ELR21953.1"/>
    <property type="molecule type" value="Genomic_DNA"/>
</dbReference>
<name>L8HB40_ACACF</name>
<dbReference type="InterPro" id="IPR000210">
    <property type="entry name" value="BTB/POZ_dom"/>
</dbReference>
<dbReference type="GeneID" id="14922871"/>
<feature type="compositionally biased region" description="Acidic residues" evidence="1">
    <location>
        <begin position="232"/>
        <end position="253"/>
    </location>
</feature>
<evidence type="ECO:0000313" key="5">
    <source>
        <dbReference type="Proteomes" id="UP000011083"/>
    </source>
</evidence>
<dbReference type="InterPro" id="IPR011333">
    <property type="entry name" value="SKP1/BTB/POZ_sf"/>
</dbReference>
<dbReference type="Pfam" id="PF00622">
    <property type="entry name" value="SPRY"/>
    <property type="match status" value="1"/>
</dbReference>
<dbReference type="OrthoDB" id="6361037at2759"/>
<proteinExistence type="predicted"/>
<dbReference type="STRING" id="1257118.L8HB40"/>